<evidence type="ECO:0008006" key="3">
    <source>
        <dbReference type="Google" id="ProtNLM"/>
    </source>
</evidence>
<dbReference type="AlphaFoldDB" id="A0A371EHA5"/>
<evidence type="ECO:0000313" key="2">
    <source>
        <dbReference type="Proteomes" id="UP000257109"/>
    </source>
</evidence>
<comment type="caution">
    <text evidence="1">The sequence shown here is derived from an EMBL/GenBank/DDBJ whole genome shotgun (WGS) entry which is preliminary data.</text>
</comment>
<sequence length="67" mass="7405">MVTEGIILGHLVSTRGIEVDKSKINIISSLSNLASVISTRFSSLCLSYYRRTWTSSLTSLAWTHSKS</sequence>
<keyword evidence="2" id="KW-1185">Reference proteome</keyword>
<dbReference type="Proteomes" id="UP000257109">
    <property type="component" value="Unassembled WGS sequence"/>
</dbReference>
<dbReference type="EMBL" id="QJKJ01013905">
    <property type="protein sequence ID" value="RDX65432.1"/>
    <property type="molecule type" value="Genomic_DNA"/>
</dbReference>
<proteinExistence type="predicted"/>
<reference evidence="1" key="1">
    <citation type="submission" date="2018-05" db="EMBL/GenBank/DDBJ databases">
        <title>Draft genome of Mucuna pruriens seed.</title>
        <authorList>
            <person name="Nnadi N.E."/>
            <person name="Vos R."/>
            <person name="Hasami M.H."/>
            <person name="Devisetty U.K."/>
            <person name="Aguiy J.C."/>
        </authorList>
    </citation>
    <scope>NUCLEOTIDE SEQUENCE [LARGE SCALE GENOMIC DNA]</scope>
    <source>
        <strain evidence="1">JCA_2017</strain>
    </source>
</reference>
<name>A0A371EHA5_MUCPR</name>
<accession>A0A371EHA5</accession>
<gene>
    <name evidence="1" type="ORF">CR513_55917</name>
</gene>
<organism evidence="1 2">
    <name type="scientific">Mucuna pruriens</name>
    <name type="common">Velvet bean</name>
    <name type="synonym">Dolichos pruriens</name>
    <dbReference type="NCBI Taxonomy" id="157652"/>
    <lineage>
        <taxon>Eukaryota</taxon>
        <taxon>Viridiplantae</taxon>
        <taxon>Streptophyta</taxon>
        <taxon>Embryophyta</taxon>
        <taxon>Tracheophyta</taxon>
        <taxon>Spermatophyta</taxon>
        <taxon>Magnoliopsida</taxon>
        <taxon>eudicotyledons</taxon>
        <taxon>Gunneridae</taxon>
        <taxon>Pentapetalae</taxon>
        <taxon>rosids</taxon>
        <taxon>fabids</taxon>
        <taxon>Fabales</taxon>
        <taxon>Fabaceae</taxon>
        <taxon>Papilionoideae</taxon>
        <taxon>50 kb inversion clade</taxon>
        <taxon>NPAAA clade</taxon>
        <taxon>indigoferoid/millettioid clade</taxon>
        <taxon>Phaseoleae</taxon>
        <taxon>Mucuna</taxon>
    </lineage>
</organism>
<protein>
    <recommendedName>
        <fullName evidence="3">Retrovirus-related Pol polyprotein from transposon opus</fullName>
    </recommendedName>
</protein>
<feature type="non-terminal residue" evidence="1">
    <location>
        <position position="1"/>
    </location>
</feature>
<evidence type="ECO:0000313" key="1">
    <source>
        <dbReference type="EMBL" id="RDX65432.1"/>
    </source>
</evidence>